<accession>A0ACA9S8M4</accession>
<feature type="non-terminal residue" evidence="1">
    <location>
        <position position="1"/>
    </location>
</feature>
<dbReference type="EMBL" id="CAJVQC010099740">
    <property type="protein sequence ID" value="CAG8830707.1"/>
    <property type="molecule type" value="Genomic_DNA"/>
</dbReference>
<evidence type="ECO:0000313" key="2">
    <source>
        <dbReference type="Proteomes" id="UP000789920"/>
    </source>
</evidence>
<dbReference type="Proteomes" id="UP000789920">
    <property type="component" value="Unassembled WGS sequence"/>
</dbReference>
<gene>
    <name evidence="1" type="ORF">RPERSI_LOCUS27888</name>
</gene>
<name>A0ACA9S8M4_9GLOM</name>
<keyword evidence="2" id="KW-1185">Reference proteome</keyword>
<feature type="non-terminal residue" evidence="1">
    <location>
        <position position="96"/>
    </location>
</feature>
<proteinExistence type="predicted"/>
<evidence type="ECO:0000313" key="1">
    <source>
        <dbReference type="EMBL" id="CAG8830707.1"/>
    </source>
</evidence>
<reference evidence="1" key="1">
    <citation type="submission" date="2021-06" db="EMBL/GenBank/DDBJ databases">
        <authorList>
            <person name="Kallberg Y."/>
            <person name="Tangrot J."/>
            <person name="Rosling A."/>
        </authorList>
    </citation>
    <scope>NUCLEOTIDE SEQUENCE</scope>
    <source>
        <strain evidence="1">MA461A</strain>
    </source>
</reference>
<sequence>YSLLSANEAVLQVATELLLPNNRIPELCLLIDNTKQKGGGKLRFVDMMFGNINHSIIELKYVNLLGLMRALDNNWNIFPRTNDLANFDKCIENKSE</sequence>
<organism evidence="1 2">
    <name type="scientific">Racocetra persica</name>
    <dbReference type="NCBI Taxonomy" id="160502"/>
    <lineage>
        <taxon>Eukaryota</taxon>
        <taxon>Fungi</taxon>
        <taxon>Fungi incertae sedis</taxon>
        <taxon>Mucoromycota</taxon>
        <taxon>Glomeromycotina</taxon>
        <taxon>Glomeromycetes</taxon>
        <taxon>Diversisporales</taxon>
        <taxon>Gigasporaceae</taxon>
        <taxon>Racocetra</taxon>
    </lineage>
</organism>
<comment type="caution">
    <text evidence="1">The sequence shown here is derived from an EMBL/GenBank/DDBJ whole genome shotgun (WGS) entry which is preliminary data.</text>
</comment>
<protein>
    <submittedName>
        <fullName evidence="1">26715_t:CDS:1</fullName>
    </submittedName>
</protein>